<feature type="binding site" evidence="8">
    <location>
        <position position="92"/>
    </location>
    <ligand>
        <name>Mg(2+)</name>
        <dbReference type="ChEBI" id="CHEBI:18420"/>
        <label>1</label>
        <note>catalytic</note>
    </ligand>
</feature>
<evidence type="ECO:0000256" key="6">
    <source>
        <dbReference type="ARBA" id="ARBA00023136"/>
    </source>
</evidence>
<dbReference type="GO" id="GO:0008934">
    <property type="term" value="F:inositol monophosphate 1-phosphatase activity"/>
    <property type="evidence" value="ECO:0007669"/>
    <property type="project" value="TreeGrafter"/>
</dbReference>
<keyword evidence="6 7" id="KW-0472">Membrane</keyword>
<dbReference type="OrthoDB" id="9785695at2"/>
<dbReference type="GO" id="GO:0006790">
    <property type="term" value="P:sulfur compound metabolic process"/>
    <property type="evidence" value="ECO:0007669"/>
    <property type="project" value="UniProtKB-UniRule"/>
</dbReference>
<reference evidence="9 10" key="1">
    <citation type="journal article" date="2011" name="Front. Microbiol.">
        <title>Genomic signatures of strain selection and enhancement in Bacillus atrophaeus var. globigii, a historical biowarfare simulant.</title>
        <authorList>
            <person name="Gibbons H.S."/>
            <person name="Broomall S.M."/>
            <person name="McNew L.A."/>
            <person name="Daligault H."/>
            <person name="Chapman C."/>
            <person name="Bruce D."/>
            <person name="Karavis M."/>
            <person name="Krepps M."/>
            <person name="McGregor P.A."/>
            <person name="Hong C."/>
            <person name="Park K.H."/>
            <person name="Akmal A."/>
            <person name="Feldman A."/>
            <person name="Lin J.S."/>
            <person name="Chang W.E."/>
            <person name="Higgs B.W."/>
            <person name="Demirev P."/>
            <person name="Lindquist J."/>
            <person name="Liem A."/>
            <person name="Fochler E."/>
            <person name="Read T.D."/>
            <person name="Tapia R."/>
            <person name="Johnson S."/>
            <person name="Bishop-Lilly K.A."/>
            <person name="Detter C."/>
            <person name="Han C."/>
            <person name="Sozhamannan S."/>
            <person name="Rosenzweig C.N."/>
            <person name="Skowronski E.W."/>
        </authorList>
    </citation>
    <scope>NUCLEOTIDE SEQUENCE [LARGE SCALE GENOMIC DNA]</scope>
    <source>
        <strain evidence="9 10">PIT1</strain>
    </source>
</reference>
<dbReference type="GO" id="GO:0005886">
    <property type="term" value="C:plasma membrane"/>
    <property type="evidence" value="ECO:0007669"/>
    <property type="project" value="UniProtKB-SubCell"/>
</dbReference>
<feature type="binding site" evidence="7">
    <location>
        <position position="221"/>
    </location>
    <ligand>
        <name>Mg(2+)</name>
        <dbReference type="ChEBI" id="CHEBI:18420"/>
        <label>2</label>
    </ligand>
</feature>
<dbReference type="InterPro" id="IPR020550">
    <property type="entry name" value="Inositol_monophosphatase_CS"/>
</dbReference>
<dbReference type="PANTHER" id="PTHR20854">
    <property type="entry name" value="INOSITOL MONOPHOSPHATASE"/>
    <property type="match status" value="1"/>
</dbReference>
<dbReference type="GO" id="GO:0046854">
    <property type="term" value="P:phosphatidylinositol phosphate biosynthetic process"/>
    <property type="evidence" value="ECO:0007669"/>
    <property type="project" value="InterPro"/>
</dbReference>
<dbReference type="AlphaFoldDB" id="A0A432ZKS2"/>
<keyword evidence="7" id="KW-0378">Hydrolase</keyword>
<feature type="binding site" evidence="7">
    <location>
        <position position="94"/>
    </location>
    <ligand>
        <name>Mg(2+)</name>
        <dbReference type="ChEBI" id="CHEBI:18420"/>
        <label>1</label>
    </ligand>
</feature>
<evidence type="ECO:0000256" key="1">
    <source>
        <dbReference type="ARBA" id="ARBA00005289"/>
    </source>
</evidence>
<dbReference type="GO" id="GO:0006020">
    <property type="term" value="P:inositol metabolic process"/>
    <property type="evidence" value="ECO:0007669"/>
    <property type="project" value="TreeGrafter"/>
</dbReference>
<feature type="binding site" evidence="7">
    <location>
        <position position="72"/>
    </location>
    <ligand>
        <name>Mg(2+)</name>
        <dbReference type="ChEBI" id="CHEBI:18420"/>
        <label>1</label>
    </ligand>
</feature>
<feature type="binding site" evidence="8">
    <location>
        <position position="95"/>
    </location>
    <ligand>
        <name>Mg(2+)</name>
        <dbReference type="ChEBI" id="CHEBI:18420"/>
        <label>1</label>
        <note>catalytic</note>
    </ligand>
</feature>
<evidence type="ECO:0000313" key="10">
    <source>
        <dbReference type="Proteomes" id="UP000288279"/>
    </source>
</evidence>
<organism evidence="9 10">
    <name type="scientific">Pseudidiomarina taiwanensis</name>
    <dbReference type="NCBI Taxonomy" id="337250"/>
    <lineage>
        <taxon>Bacteria</taxon>
        <taxon>Pseudomonadati</taxon>
        <taxon>Pseudomonadota</taxon>
        <taxon>Gammaproteobacteria</taxon>
        <taxon>Alteromonadales</taxon>
        <taxon>Idiomarinaceae</taxon>
        <taxon>Pseudidiomarina</taxon>
    </lineage>
</organism>
<gene>
    <name evidence="7 9" type="primary">cysQ</name>
    <name evidence="9" type="ORF">CWI83_06310</name>
</gene>
<feature type="binding site" evidence="7">
    <location>
        <position position="92"/>
    </location>
    <ligand>
        <name>Mg(2+)</name>
        <dbReference type="ChEBI" id="CHEBI:18420"/>
        <label>1</label>
    </ligand>
</feature>
<proteinExistence type="inferred from homology"/>
<dbReference type="GO" id="GO:0008441">
    <property type="term" value="F:3'(2'),5'-bisphosphate nucleotidase activity"/>
    <property type="evidence" value="ECO:0007669"/>
    <property type="project" value="UniProtKB-UniRule"/>
</dbReference>
<dbReference type="Proteomes" id="UP000288279">
    <property type="component" value="Unassembled WGS sequence"/>
</dbReference>
<evidence type="ECO:0000256" key="3">
    <source>
        <dbReference type="ARBA" id="ARBA00022519"/>
    </source>
</evidence>
<keyword evidence="4 7" id="KW-0479">Metal-binding</keyword>
<dbReference type="InterPro" id="IPR000760">
    <property type="entry name" value="Inositol_monophosphatase-like"/>
</dbReference>
<evidence type="ECO:0000256" key="8">
    <source>
        <dbReference type="PIRSR" id="PIRSR600760-2"/>
    </source>
</evidence>
<dbReference type="RefSeq" id="WP_126827226.1">
    <property type="nucleotide sequence ID" value="NZ_PIQG01000002.1"/>
</dbReference>
<dbReference type="PANTHER" id="PTHR20854:SF4">
    <property type="entry name" value="INOSITOL-1-MONOPHOSPHATASE-RELATED"/>
    <property type="match status" value="1"/>
</dbReference>
<evidence type="ECO:0000313" key="9">
    <source>
        <dbReference type="EMBL" id="RUO78627.1"/>
    </source>
</evidence>
<comment type="catalytic activity">
    <reaction evidence="7">
        <text>adenosine 3',5'-bisphosphate + H2O = AMP + phosphate</text>
        <dbReference type="Rhea" id="RHEA:10040"/>
        <dbReference type="ChEBI" id="CHEBI:15377"/>
        <dbReference type="ChEBI" id="CHEBI:43474"/>
        <dbReference type="ChEBI" id="CHEBI:58343"/>
        <dbReference type="ChEBI" id="CHEBI:456215"/>
        <dbReference type="EC" id="3.1.3.7"/>
    </reaction>
</comment>
<feature type="binding site" evidence="8">
    <location>
        <position position="221"/>
    </location>
    <ligand>
        <name>Mg(2+)</name>
        <dbReference type="ChEBI" id="CHEBI:18420"/>
        <label>1</label>
        <note>catalytic</note>
    </ligand>
</feature>
<feature type="binding site" evidence="8">
    <location>
        <position position="72"/>
    </location>
    <ligand>
        <name>Mg(2+)</name>
        <dbReference type="ChEBI" id="CHEBI:18420"/>
        <label>1</label>
        <note>catalytic</note>
    </ligand>
</feature>
<evidence type="ECO:0000256" key="5">
    <source>
        <dbReference type="ARBA" id="ARBA00022842"/>
    </source>
</evidence>
<dbReference type="EC" id="3.1.3.7" evidence="7"/>
<keyword evidence="5 7" id="KW-0460">Magnesium</keyword>
<sequence>MSAQPPYQQWLEGACEAAQQTGALILDLYQQQQFETFTKADASPVTSADYAANQMLQEQLKQLTPTIPVLSEETAPKSFAERKNWQRYWLIDPIDGTQEFVAGSGDFAVVIALVEANTPQLGVIYWPTEQRLYYAGRGMGAWRLVGDQQQALQVRKMSKPSGEPIRVAISRRQPLERILTRMNDAREFAFVRTGSCALKACLVAEGSADCFLRVGPTGEWDTAAAEVIVGEAGGQILSEQFVPLTYNEKADLGNPNFLVLGDPAVAWQSVFIEHQQRA</sequence>
<dbReference type="CDD" id="cd01638">
    <property type="entry name" value="CysQ"/>
    <property type="match status" value="1"/>
</dbReference>
<comment type="subcellular location">
    <subcellularLocation>
        <location evidence="7">Cell inner membrane</location>
        <topology evidence="7">Peripheral membrane protein</topology>
        <orientation evidence="7">Cytoplasmic side</orientation>
    </subcellularLocation>
</comment>
<keyword evidence="3 7" id="KW-0997">Cell inner membrane</keyword>
<evidence type="ECO:0000256" key="7">
    <source>
        <dbReference type="HAMAP-Rule" id="MF_02095"/>
    </source>
</evidence>
<dbReference type="Pfam" id="PF00459">
    <property type="entry name" value="Inositol_P"/>
    <property type="match status" value="1"/>
</dbReference>
<feature type="binding site" evidence="7">
    <location>
        <position position="221"/>
    </location>
    <ligand>
        <name>substrate</name>
    </ligand>
</feature>
<name>A0A432ZKS2_9GAMM</name>
<feature type="binding site" evidence="7">
    <location>
        <position position="72"/>
    </location>
    <ligand>
        <name>substrate</name>
    </ligand>
</feature>
<feature type="binding site" evidence="7">
    <location>
        <position position="92"/>
    </location>
    <ligand>
        <name>Mg(2+)</name>
        <dbReference type="ChEBI" id="CHEBI:18420"/>
        <label>2</label>
    </ligand>
</feature>
<dbReference type="SUPFAM" id="SSF56655">
    <property type="entry name" value="Carbohydrate phosphatase"/>
    <property type="match status" value="1"/>
</dbReference>
<feature type="binding site" evidence="7">
    <location>
        <begin position="94"/>
        <end position="97"/>
    </location>
    <ligand>
        <name>substrate</name>
    </ligand>
</feature>
<dbReference type="NCBIfam" id="TIGR01331">
    <property type="entry name" value="bisphos_cysQ"/>
    <property type="match status" value="1"/>
</dbReference>
<accession>A0A432ZKS2</accession>
<protein>
    <recommendedName>
        <fullName evidence="7">3'(2'),5'-bisphosphate nucleotidase CysQ</fullName>
        <ecNumber evidence="7">3.1.3.7</ecNumber>
    </recommendedName>
    <alternativeName>
        <fullName evidence="7">3'(2'),5-bisphosphonucleoside 3'(2')-phosphohydrolase</fullName>
    </alternativeName>
    <alternativeName>
        <fullName evidence="7">3'-phosphoadenosine 5'-phosphate phosphatase</fullName>
        <shortName evidence="7">PAP phosphatase</shortName>
    </alternativeName>
</protein>
<feature type="binding site" evidence="8">
    <location>
        <position position="94"/>
    </location>
    <ligand>
        <name>Mg(2+)</name>
        <dbReference type="ChEBI" id="CHEBI:18420"/>
        <label>1</label>
        <note>catalytic</note>
    </ligand>
</feature>
<dbReference type="GO" id="GO:0000287">
    <property type="term" value="F:magnesium ion binding"/>
    <property type="evidence" value="ECO:0007669"/>
    <property type="project" value="UniProtKB-UniRule"/>
</dbReference>
<comment type="function">
    <text evidence="7">Converts adenosine-3',5'-bisphosphate (PAP) to AMP.</text>
</comment>
<keyword evidence="2 7" id="KW-1003">Cell membrane</keyword>
<dbReference type="InterPro" id="IPR006240">
    <property type="entry name" value="CysQ"/>
</dbReference>
<dbReference type="GO" id="GO:0007165">
    <property type="term" value="P:signal transduction"/>
    <property type="evidence" value="ECO:0007669"/>
    <property type="project" value="TreeGrafter"/>
</dbReference>
<evidence type="ECO:0000256" key="4">
    <source>
        <dbReference type="ARBA" id="ARBA00022723"/>
    </source>
</evidence>
<dbReference type="Gene3D" id="3.30.540.10">
    <property type="entry name" value="Fructose-1,6-Bisphosphatase, subunit A, domain 1"/>
    <property type="match status" value="1"/>
</dbReference>
<comment type="cofactor">
    <cofactor evidence="7 8">
        <name>Mg(2+)</name>
        <dbReference type="ChEBI" id="CHEBI:18420"/>
    </cofactor>
</comment>
<dbReference type="PROSITE" id="PS00630">
    <property type="entry name" value="IMP_2"/>
    <property type="match status" value="1"/>
</dbReference>
<feature type="binding site" evidence="7">
    <location>
        <position position="95"/>
    </location>
    <ligand>
        <name>Mg(2+)</name>
        <dbReference type="ChEBI" id="CHEBI:18420"/>
        <label>2</label>
    </ligand>
</feature>
<keyword evidence="10" id="KW-1185">Reference proteome</keyword>
<dbReference type="PRINTS" id="PR00377">
    <property type="entry name" value="IMPHPHTASES"/>
</dbReference>
<dbReference type="EMBL" id="PIQG01000002">
    <property type="protein sequence ID" value="RUO78627.1"/>
    <property type="molecule type" value="Genomic_DNA"/>
</dbReference>
<comment type="caution">
    <text evidence="9">The sequence shown here is derived from an EMBL/GenBank/DDBJ whole genome shotgun (WGS) entry which is preliminary data.</text>
</comment>
<dbReference type="Gene3D" id="3.40.190.80">
    <property type="match status" value="1"/>
</dbReference>
<dbReference type="HAMAP" id="MF_02095">
    <property type="entry name" value="CysQ"/>
    <property type="match status" value="1"/>
</dbReference>
<comment type="similarity">
    <text evidence="1 7">Belongs to the inositol monophosphatase superfamily. CysQ family.</text>
</comment>
<evidence type="ECO:0000256" key="2">
    <source>
        <dbReference type="ARBA" id="ARBA00022475"/>
    </source>
</evidence>